<organism evidence="2 3">
    <name type="scientific">Tanacetum coccineum</name>
    <dbReference type="NCBI Taxonomy" id="301880"/>
    <lineage>
        <taxon>Eukaryota</taxon>
        <taxon>Viridiplantae</taxon>
        <taxon>Streptophyta</taxon>
        <taxon>Embryophyta</taxon>
        <taxon>Tracheophyta</taxon>
        <taxon>Spermatophyta</taxon>
        <taxon>Magnoliopsida</taxon>
        <taxon>eudicotyledons</taxon>
        <taxon>Gunneridae</taxon>
        <taxon>Pentapetalae</taxon>
        <taxon>asterids</taxon>
        <taxon>campanulids</taxon>
        <taxon>Asterales</taxon>
        <taxon>Asteraceae</taxon>
        <taxon>Asteroideae</taxon>
        <taxon>Anthemideae</taxon>
        <taxon>Anthemidinae</taxon>
        <taxon>Tanacetum</taxon>
    </lineage>
</organism>
<proteinExistence type="predicted"/>
<keyword evidence="3" id="KW-1185">Reference proteome</keyword>
<sequence length="86" mass="8956">MGIGGIAKVAIGGIRCGVCRQSGEERGIVLRVNLAGSEDIYPFGVGDDEQFFPGDLKFRSFGGTTLVLGVWVGFAPLVLKGLTGVL</sequence>
<evidence type="ECO:0000313" key="3">
    <source>
        <dbReference type="Proteomes" id="UP001151760"/>
    </source>
</evidence>
<keyword evidence="1" id="KW-0472">Membrane</keyword>
<dbReference type="EMBL" id="BQNB010010370">
    <property type="protein sequence ID" value="GJS76372.1"/>
    <property type="molecule type" value="Genomic_DNA"/>
</dbReference>
<name>A0ABQ4YHF2_9ASTR</name>
<protein>
    <submittedName>
        <fullName evidence="2">Uncharacterized protein</fullName>
    </submittedName>
</protein>
<comment type="caution">
    <text evidence="2">The sequence shown here is derived from an EMBL/GenBank/DDBJ whole genome shotgun (WGS) entry which is preliminary data.</text>
</comment>
<reference evidence="2" key="1">
    <citation type="journal article" date="2022" name="Int. J. Mol. Sci.">
        <title>Draft Genome of Tanacetum Coccineum: Genomic Comparison of Closely Related Tanacetum-Family Plants.</title>
        <authorList>
            <person name="Yamashiro T."/>
            <person name="Shiraishi A."/>
            <person name="Nakayama K."/>
            <person name="Satake H."/>
        </authorList>
    </citation>
    <scope>NUCLEOTIDE SEQUENCE</scope>
</reference>
<accession>A0ABQ4YHF2</accession>
<feature type="transmembrane region" description="Helical" evidence="1">
    <location>
        <begin position="61"/>
        <end position="79"/>
    </location>
</feature>
<keyword evidence="1" id="KW-0812">Transmembrane</keyword>
<keyword evidence="1" id="KW-1133">Transmembrane helix</keyword>
<evidence type="ECO:0000256" key="1">
    <source>
        <dbReference type="SAM" id="Phobius"/>
    </source>
</evidence>
<reference evidence="2" key="2">
    <citation type="submission" date="2022-01" db="EMBL/GenBank/DDBJ databases">
        <authorList>
            <person name="Yamashiro T."/>
            <person name="Shiraishi A."/>
            <person name="Satake H."/>
            <person name="Nakayama K."/>
        </authorList>
    </citation>
    <scope>NUCLEOTIDE SEQUENCE</scope>
</reference>
<evidence type="ECO:0000313" key="2">
    <source>
        <dbReference type="EMBL" id="GJS76372.1"/>
    </source>
</evidence>
<gene>
    <name evidence="2" type="ORF">Tco_0726253</name>
</gene>
<dbReference type="Proteomes" id="UP001151760">
    <property type="component" value="Unassembled WGS sequence"/>
</dbReference>